<dbReference type="InterPro" id="IPR036388">
    <property type="entry name" value="WH-like_DNA-bd_sf"/>
</dbReference>
<keyword evidence="8" id="KW-1185">Reference proteome</keyword>
<dbReference type="SUPFAM" id="SSF88946">
    <property type="entry name" value="Sigma2 domain of RNA polymerase sigma factors"/>
    <property type="match status" value="1"/>
</dbReference>
<accession>A0ABV3ZLN6</accession>
<dbReference type="Pfam" id="PF08281">
    <property type="entry name" value="Sigma70_r4_2"/>
    <property type="match status" value="1"/>
</dbReference>
<feature type="domain" description="RNA polymerase sigma factor 70 region 4 type 2" evidence="6">
    <location>
        <begin position="135"/>
        <end position="185"/>
    </location>
</feature>
<dbReference type="Gene3D" id="1.10.1740.10">
    <property type="match status" value="1"/>
</dbReference>
<dbReference type="InterPro" id="IPR013325">
    <property type="entry name" value="RNA_pol_sigma_r2"/>
</dbReference>
<dbReference type="NCBIfam" id="TIGR02985">
    <property type="entry name" value="Sig70_bacteroi1"/>
    <property type="match status" value="1"/>
</dbReference>
<protein>
    <submittedName>
        <fullName evidence="7">RNA polymerase sigma-70 factor</fullName>
    </submittedName>
</protein>
<dbReference type="InterPro" id="IPR013324">
    <property type="entry name" value="RNA_pol_sigma_r3/r4-like"/>
</dbReference>
<gene>
    <name evidence="7" type="ORF">QTN47_23035</name>
</gene>
<organism evidence="7 8">
    <name type="scientific">Danxiaibacter flavus</name>
    <dbReference type="NCBI Taxonomy" id="3049108"/>
    <lineage>
        <taxon>Bacteria</taxon>
        <taxon>Pseudomonadati</taxon>
        <taxon>Bacteroidota</taxon>
        <taxon>Chitinophagia</taxon>
        <taxon>Chitinophagales</taxon>
        <taxon>Chitinophagaceae</taxon>
        <taxon>Danxiaibacter</taxon>
    </lineage>
</organism>
<dbReference type="InterPro" id="IPR013249">
    <property type="entry name" value="RNA_pol_sigma70_r4_t2"/>
</dbReference>
<sequence length="205" mass="23371">MNAVALGTSCQTFILEYSDNALVQSLINGNEQAFEQVFKAYFKNLHAYACNILKNDATSEEVVQNVFFKLWNSKSNINVQSSLSAYLYRAVHNECMNHIKHGNVRKVYQLHAAHTMQSAGNGHADHSHARAELQQKLQEALNDLPEQCRTVFQLSRFEELKYREIAKVLGISVKTVENQMGKALRILRTKLADFLPLLIFIHCLF</sequence>
<dbReference type="InterPro" id="IPR007627">
    <property type="entry name" value="RNA_pol_sigma70_r2"/>
</dbReference>
<name>A0ABV3ZLN6_9BACT</name>
<dbReference type="Pfam" id="PF04542">
    <property type="entry name" value="Sigma70_r2"/>
    <property type="match status" value="1"/>
</dbReference>
<dbReference type="NCBIfam" id="TIGR02937">
    <property type="entry name" value="sigma70-ECF"/>
    <property type="match status" value="1"/>
</dbReference>
<reference evidence="7 8" key="1">
    <citation type="submission" date="2023-07" db="EMBL/GenBank/DDBJ databases">
        <authorList>
            <person name="Lian W.-H."/>
        </authorList>
    </citation>
    <scope>NUCLEOTIDE SEQUENCE [LARGE SCALE GENOMIC DNA]</scope>
    <source>
        <strain evidence="7 8">SYSU DXS3180</strain>
    </source>
</reference>
<comment type="similarity">
    <text evidence="1">Belongs to the sigma-70 factor family. ECF subfamily.</text>
</comment>
<evidence type="ECO:0000256" key="3">
    <source>
        <dbReference type="ARBA" id="ARBA00023082"/>
    </source>
</evidence>
<dbReference type="SUPFAM" id="SSF88659">
    <property type="entry name" value="Sigma3 and sigma4 domains of RNA polymerase sigma factors"/>
    <property type="match status" value="1"/>
</dbReference>
<evidence type="ECO:0000313" key="7">
    <source>
        <dbReference type="EMBL" id="MEX6690405.1"/>
    </source>
</evidence>
<dbReference type="EMBL" id="JAULBC010000008">
    <property type="protein sequence ID" value="MEX6690405.1"/>
    <property type="molecule type" value="Genomic_DNA"/>
</dbReference>
<dbReference type="InterPro" id="IPR014327">
    <property type="entry name" value="RNA_pol_sigma70_bacteroid"/>
</dbReference>
<dbReference type="CDD" id="cd06171">
    <property type="entry name" value="Sigma70_r4"/>
    <property type="match status" value="1"/>
</dbReference>
<dbReference type="PANTHER" id="PTHR43133">
    <property type="entry name" value="RNA POLYMERASE ECF-TYPE SIGMA FACTO"/>
    <property type="match status" value="1"/>
</dbReference>
<dbReference type="RefSeq" id="WP_369331817.1">
    <property type="nucleotide sequence ID" value="NZ_JAULBC010000008.1"/>
</dbReference>
<dbReference type="PANTHER" id="PTHR43133:SF46">
    <property type="entry name" value="RNA POLYMERASE SIGMA-70 FACTOR ECF SUBFAMILY"/>
    <property type="match status" value="1"/>
</dbReference>
<evidence type="ECO:0000259" key="6">
    <source>
        <dbReference type="Pfam" id="PF08281"/>
    </source>
</evidence>
<evidence type="ECO:0000256" key="4">
    <source>
        <dbReference type="ARBA" id="ARBA00023163"/>
    </source>
</evidence>
<dbReference type="InterPro" id="IPR039425">
    <property type="entry name" value="RNA_pol_sigma-70-like"/>
</dbReference>
<keyword evidence="4" id="KW-0804">Transcription</keyword>
<dbReference type="InterPro" id="IPR014284">
    <property type="entry name" value="RNA_pol_sigma-70_dom"/>
</dbReference>
<keyword evidence="2" id="KW-0805">Transcription regulation</keyword>
<dbReference type="Proteomes" id="UP001560573">
    <property type="component" value="Unassembled WGS sequence"/>
</dbReference>
<evidence type="ECO:0000256" key="2">
    <source>
        <dbReference type="ARBA" id="ARBA00023015"/>
    </source>
</evidence>
<evidence type="ECO:0000259" key="5">
    <source>
        <dbReference type="Pfam" id="PF04542"/>
    </source>
</evidence>
<evidence type="ECO:0000313" key="8">
    <source>
        <dbReference type="Proteomes" id="UP001560573"/>
    </source>
</evidence>
<comment type="caution">
    <text evidence="7">The sequence shown here is derived from an EMBL/GenBank/DDBJ whole genome shotgun (WGS) entry which is preliminary data.</text>
</comment>
<proteinExistence type="inferred from homology"/>
<keyword evidence="3" id="KW-0731">Sigma factor</keyword>
<evidence type="ECO:0000256" key="1">
    <source>
        <dbReference type="ARBA" id="ARBA00010641"/>
    </source>
</evidence>
<dbReference type="Gene3D" id="1.10.10.10">
    <property type="entry name" value="Winged helix-like DNA-binding domain superfamily/Winged helix DNA-binding domain"/>
    <property type="match status" value="1"/>
</dbReference>
<feature type="domain" description="RNA polymerase sigma-70 region 2" evidence="5">
    <location>
        <begin position="38"/>
        <end position="100"/>
    </location>
</feature>